<keyword evidence="2" id="KW-0012">Acyltransferase</keyword>
<feature type="domain" description="Beta-ketoacyl-[acyl-carrier-protein] synthase III C-terminal" evidence="4">
    <location>
        <begin position="226"/>
        <end position="312"/>
    </location>
</feature>
<dbReference type="PANTHER" id="PTHR34069:SF2">
    <property type="entry name" value="BETA-KETOACYL-[ACYL-CARRIER-PROTEIN] SYNTHASE III"/>
    <property type="match status" value="1"/>
</dbReference>
<dbReference type="PANTHER" id="PTHR34069">
    <property type="entry name" value="3-OXOACYL-[ACYL-CARRIER-PROTEIN] SYNTHASE 3"/>
    <property type="match status" value="1"/>
</dbReference>
<comment type="caution">
    <text evidence="5">The sequence shown here is derived from an EMBL/GenBank/DDBJ whole genome shotgun (WGS) entry which is preliminary data.</text>
</comment>
<organism evidence="5 6">
    <name type="scientific">Roseateles subflavus</name>
    <dbReference type="NCBI Taxonomy" id="3053353"/>
    <lineage>
        <taxon>Bacteria</taxon>
        <taxon>Pseudomonadati</taxon>
        <taxon>Pseudomonadota</taxon>
        <taxon>Betaproteobacteria</taxon>
        <taxon>Burkholderiales</taxon>
        <taxon>Sphaerotilaceae</taxon>
        <taxon>Roseateles</taxon>
    </lineage>
</organism>
<evidence type="ECO:0000259" key="3">
    <source>
        <dbReference type="Pfam" id="PF08392"/>
    </source>
</evidence>
<dbReference type="Gene3D" id="3.40.47.10">
    <property type="match status" value="2"/>
</dbReference>
<accession>A0ABT7LHL6</accession>
<dbReference type="SUPFAM" id="SSF53901">
    <property type="entry name" value="Thiolase-like"/>
    <property type="match status" value="1"/>
</dbReference>
<evidence type="ECO:0000256" key="1">
    <source>
        <dbReference type="ARBA" id="ARBA00022679"/>
    </source>
</evidence>
<evidence type="ECO:0000313" key="6">
    <source>
        <dbReference type="Proteomes" id="UP001238603"/>
    </source>
</evidence>
<dbReference type="InterPro" id="IPR013601">
    <property type="entry name" value="FAE1_typ3_polyketide_synth"/>
</dbReference>
<dbReference type="InterPro" id="IPR016039">
    <property type="entry name" value="Thiolase-like"/>
</dbReference>
<dbReference type="EMBL" id="JASVDS010000002">
    <property type="protein sequence ID" value="MDL5032345.1"/>
    <property type="molecule type" value="Genomic_DNA"/>
</dbReference>
<feature type="domain" description="FAE" evidence="3">
    <location>
        <begin position="47"/>
        <end position="158"/>
    </location>
</feature>
<dbReference type="Pfam" id="PF08392">
    <property type="entry name" value="FAE1_CUT1_RppA"/>
    <property type="match status" value="1"/>
</dbReference>
<dbReference type="RefSeq" id="WP_285982422.1">
    <property type="nucleotide sequence ID" value="NZ_JASVDS010000002.1"/>
</dbReference>
<evidence type="ECO:0000256" key="2">
    <source>
        <dbReference type="ARBA" id="ARBA00023315"/>
    </source>
</evidence>
<sequence>MSHPTSLFGIEAASHYLPPRRPVADWVRQQGLPGEVLTQLHENGMMHFHQAGEASVETLARGAMQALLEEHPIDPLSVDLLVFVHSLPTSTPPAPASLPGRLTAAFGMSRARSFALSGQNCASLLAALRLMRSLFHADPALDRVLLVSADRACGEHYRNLGAFSFESDGASALLVSRHHPYNRAIAFAGHVDGRHHAGFRRPQARAHEYRALYGLVAHRLVSRTAQASGLRLGDFRHLLPINVDRHVFERVARSLHMPAEWVFTTNVAHHGHVMCSDVVINLTDLLRHSSLDRASNLLLFMSGNNGSFATMALGNCHSSQRGRSPGI</sequence>
<dbReference type="InterPro" id="IPR013747">
    <property type="entry name" value="ACP_syn_III_C"/>
</dbReference>
<dbReference type="Proteomes" id="UP001238603">
    <property type="component" value="Unassembled WGS sequence"/>
</dbReference>
<keyword evidence="6" id="KW-1185">Reference proteome</keyword>
<evidence type="ECO:0000313" key="5">
    <source>
        <dbReference type="EMBL" id="MDL5032345.1"/>
    </source>
</evidence>
<reference evidence="5 6" key="1">
    <citation type="submission" date="2023-06" db="EMBL/GenBank/DDBJ databases">
        <title>Pelomonas sp. APW6 16S ribosomal RNA gene genome sequencing and assembly.</title>
        <authorList>
            <person name="Woo H."/>
        </authorList>
    </citation>
    <scope>NUCLEOTIDE SEQUENCE [LARGE SCALE GENOMIC DNA]</scope>
    <source>
        <strain evidence="5 6">APW6</strain>
    </source>
</reference>
<name>A0ABT7LHL6_9BURK</name>
<keyword evidence="1" id="KW-0808">Transferase</keyword>
<dbReference type="Pfam" id="PF08541">
    <property type="entry name" value="ACP_syn_III_C"/>
    <property type="match status" value="1"/>
</dbReference>
<evidence type="ECO:0000259" key="4">
    <source>
        <dbReference type="Pfam" id="PF08541"/>
    </source>
</evidence>
<gene>
    <name evidence="5" type="ORF">QRD43_10570</name>
</gene>
<proteinExistence type="predicted"/>
<protein>
    <submittedName>
        <fullName evidence="5">3-oxoacyl-[acyl-carrier-protein] synthase III C-terminal domain-containing protein</fullName>
    </submittedName>
</protein>